<evidence type="ECO:0000256" key="3">
    <source>
        <dbReference type="ARBA" id="ARBA00022525"/>
    </source>
</evidence>
<evidence type="ECO:0000256" key="5">
    <source>
        <dbReference type="ARBA" id="ARBA00022577"/>
    </source>
</evidence>
<keyword evidence="7" id="KW-0611">Plant defense</keyword>
<gene>
    <name evidence="8" type="ORF">MANES_13G103300</name>
</gene>
<keyword evidence="4" id="KW-0929">Antimicrobial</keyword>
<dbReference type="AlphaFoldDB" id="A0A2C9USK7"/>
<dbReference type="PANTHER" id="PTHR34453:SF3">
    <property type="entry name" value="DEFENSIN-LIKE (DEFL) FAMILY PROTEIN-RELATED"/>
    <property type="match status" value="1"/>
</dbReference>
<evidence type="ECO:0000256" key="2">
    <source>
        <dbReference type="ARBA" id="ARBA00006722"/>
    </source>
</evidence>
<evidence type="ECO:0000256" key="7">
    <source>
        <dbReference type="ARBA" id="ARBA00022821"/>
    </source>
</evidence>
<dbReference type="PANTHER" id="PTHR34453">
    <property type="entry name" value="DEFENSIN-LIKE (DEFL) FAMILY PROTEIN-RELATED"/>
    <property type="match status" value="1"/>
</dbReference>
<sequence length="67" mass="7009">MIIVKMLCGNVNEVIGAATCCADHPELGSCKNGVDDDSTTNGKCWAFCVANCVNGGTCKNNHCHCNC</sequence>
<evidence type="ECO:0000313" key="8">
    <source>
        <dbReference type="EMBL" id="OAY33517.1"/>
    </source>
</evidence>
<reference evidence="8" key="1">
    <citation type="submission" date="2016-02" db="EMBL/GenBank/DDBJ databases">
        <title>WGS assembly of Manihot esculenta.</title>
        <authorList>
            <person name="Bredeson J.V."/>
            <person name="Prochnik S.E."/>
            <person name="Lyons J.B."/>
            <person name="Schmutz J."/>
            <person name="Grimwood J."/>
            <person name="Vrebalov J."/>
            <person name="Bart R.S."/>
            <person name="Amuge T."/>
            <person name="Ferguson M.E."/>
            <person name="Green R."/>
            <person name="Putnam N."/>
            <person name="Stites J."/>
            <person name="Rounsley S."/>
            <person name="Rokhsar D.S."/>
        </authorList>
    </citation>
    <scope>NUCLEOTIDE SEQUENCE [LARGE SCALE GENOMIC DNA]</scope>
    <source>
        <tissue evidence="8">Leaf</tissue>
    </source>
</reference>
<evidence type="ECO:0000256" key="1">
    <source>
        <dbReference type="ARBA" id="ARBA00004613"/>
    </source>
</evidence>
<proteinExistence type="inferred from homology"/>
<evidence type="ECO:0000256" key="6">
    <source>
        <dbReference type="ARBA" id="ARBA00022729"/>
    </source>
</evidence>
<keyword evidence="5" id="KW-0295">Fungicide</keyword>
<keyword evidence="3" id="KW-0964">Secreted</keyword>
<protein>
    <submittedName>
        <fullName evidence="8">Uncharacterized protein</fullName>
    </submittedName>
</protein>
<dbReference type="InterPro" id="IPR022618">
    <property type="entry name" value="Defensin-like_20-28"/>
</dbReference>
<dbReference type="STRING" id="3983.A0A2C9USK7"/>
<dbReference type="GO" id="GO:0005576">
    <property type="term" value="C:extracellular region"/>
    <property type="evidence" value="ECO:0007669"/>
    <property type="project" value="UniProtKB-SubCell"/>
</dbReference>
<keyword evidence="6" id="KW-0732">Signal</keyword>
<dbReference type="EMBL" id="CM004399">
    <property type="protein sequence ID" value="OAY33517.1"/>
    <property type="molecule type" value="Genomic_DNA"/>
</dbReference>
<dbReference type="GO" id="GO:0050832">
    <property type="term" value="P:defense response to fungus"/>
    <property type="evidence" value="ECO:0007669"/>
    <property type="project" value="UniProtKB-KW"/>
</dbReference>
<organism evidence="8">
    <name type="scientific">Manihot esculenta</name>
    <name type="common">Cassava</name>
    <name type="synonym">Jatropha manihot</name>
    <dbReference type="NCBI Taxonomy" id="3983"/>
    <lineage>
        <taxon>Eukaryota</taxon>
        <taxon>Viridiplantae</taxon>
        <taxon>Streptophyta</taxon>
        <taxon>Embryophyta</taxon>
        <taxon>Tracheophyta</taxon>
        <taxon>Spermatophyta</taxon>
        <taxon>Magnoliopsida</taxon>
        <taxon>eudicotyledons</taxon>
        <taxon>Gunneridae</taxon>
        <taxon>Pentapetalae</taxon>
        <taxon>rosids</taxon>
        <taxon>fabids</taxon>
        <taxon>Malpighiales</taxon>
        <taxon>Euphorbiaceae</taxon>
        <taxon>Crotonoideae</taxon>
        <taxon>Manihoteae</taxon>
        <taxon>Manihot</taxon>
    </lineage>
</organism>
<name>A0A2C9USK7_MANES</name>
<dbReference type="Pfam" id="PF10868">
    <property type="entry name" value="Defensin_like"/>
    <property type="match status" value="1"/>
</dbReference>
<comment type="similarity">
    <text evidence="2">Belongs to the DEFL family.</text>
</comment>
<evidence type="ECO:0000256" key="4">
    <source>
        <dbReference type="ARBA" id="ARBA00022529"/>
    </source>
</evidence>
<dbReference type="GO" id="GO:0031640">
    <property type="term" value="P:killing of cells of another organism"/>
    <property type="evidence" value="ECO:0007669"/>
    <property type="project" value="UniProtKB-KW"/>
</dbReference>
<comment type="subcellular location">
    <subcellularLocation>
        <location evidence="1">Secreted</location>
    </subcellularLocation>
</comment>
<accession>A0A2C9USK7</accession>